<dbReference type="Gene3D" id="3.20.20.70">
    <property type="entry name" value="Aldolase class I"/>
    <property type="match status" value="1"/>
</dbReference>
<dbReference type="SUPFAM" id="SSF51395">
    <property type="entry name" value="FMN-linked oxidoreductases"/>
    <property type="match status" value="1"/>
</dbReference>
<feature type="non-terminal residue" evidence="2">
    <location>
        <position position="1"/>
    </location>
</feature>
<evidence type="ECO:0000313" key="3">
    <source>
        <dbReference type="Proteomes" id="UP000823405"/>
    </source>
</evidence>
<name>A0A9P6RDV7_9FUNG</name>
<dbReference type="GO" id="GO:0010181">
    <property type="term" value="F:FMN binding"/>
    <property type="evidence" value="ECO:0007669"/>
    <property type="project" value="InterPro"/>
</dbReference>
<organism evidence="2 3">
    <name type="scientific">Linnemannia gamsii</name>
    <dbReference type="NCBI Taxonomy" id="64522"/>
    <lineage>
        <taxon>Eukaryota</taxon>
        <taxon>Fungi</taxon>
        <taxon>Fungi incertae sedis</taxon>
        <taxon>Mucoromycota</taxon>
        <taxon>Mortierellomycotina</taxon>
        <taxon>Mortierellomycetes</taxon>
        <taxon>Mortierellales</taxon>
        <taxon>Mortierellaceae</taxon>
        <taxon>Linnemannia</taxon>
    </lineage>
</organism>
<feature type="domain" description="NADH:flavin oxidoreductase/NADH oxidase N-terminal" evidence="1">
    <location>
        <begin position="62"/>
        <end position="94"/>
    </location>
</feature>
<evidence type="ECO:0000313" key="2">
    <source>
        <dbReference type="EMBL" id="KAG0315725.1"/>
    </source>
</evidence>
<dbReference type="Proteomes" id="UP000823405">
    <property type="component" value="Unassembled WGS sequence"/>
</dbReference>
<proteinExistence type="predicted"/>
<dbReference type="PANTHER" id="PTHR43303">
    <property type="entry name" value="NADPH DEHYDROGENASE C23G7.10C-RELATED"/>
    <property type="match status" value="1"/>
</dbReference>
<comment type="caution">
    <text evidence="2">The sequence shown here is derived from an EMBL/GenBank/DDBJ whole genome shotgun (WGS) entry which is preliminary data.</text>
</comment>
<dbReference type="EMBL" id="JAAAIN010000355">
    <property type="protein sequence ID" value="KAG0315725.1"/>
    <property type="molecule type" value="Genomic_DNA"/>
</dbReference>
<dbReference type="OrthoDB" id="72788at2759"/>
<gene>
    <name evidence="2" type="ORF">BGZ97_007893</name>
</gene>
<dbReference type="InterPro" id="IPR013785">
    <property type="entry name" value="Aldolase_TIM"/>
</dbReference>
<dbReference type="GO" id="GO:0003959">
    <property type="term" value="F:NADPH dehydrogenase activity"/>
    <property type="evidence" value="ECO:0007669"/>
    <property type="project" value="InterPro"/>
</dbReference>
<keyword evidence="3" id="KW-1185">Reference proteome</keyword>
<reference evidence="2" key="1">
    <citation type="journal article" date="2020" name="Fungal Divers.">
        <title>Resolving the Mortierellaceae phylogeny through synthesis of multi-gene phylogenetics and phylogenomics.</title>
        <authorList>
            <person name="Vandepol N."/>
            <person name="Liber J."/>
            <person name="Desiro A."/>
            <person name="Na H."/>
            <person name="Kennedy M."/>
            <person name="Barry K."/>
            <person name="Grigoriev I.V."/>
            <person name="Miller A.N."/>
            <person name="O'Donnell K."/>
            <person name="Stajich J.E."/>
            <person name="Bonito G."/>
        </authorList>
    </citation>
    <scope>NUCLEOTIDE SEQUENCE</scope>
    <source>
        <strain evidence="2">NVP60</strain>
    </source>
</reference>
<dbReference type="InterPro" id="IPR001155">
    <property type="entry name" value="OxRdtase_FMN_N"/>
</dbReference>
<dbReference type="GO" id="GO:0050661">
    <property type="term" value="F:NADP binding"/>
    <property type="evidence" value="ECO:0007669"/>
    <property type="project" value="InterPro"/>
</dbReference>
<sequence>MPSTNYDQSVDAVADALNKGHISEKTFHQEHFHIVPPVTPGSGTPATATATAEGSAPALPLLFQPFTTKNLTIANRVVVAPMCMYSSKDGFMTDYHLVHLARGRISPGCAGIYSDDHIPGLKRVVDFVHSTGGKIGIQLAHAGRKASVVPVHTPEVFGPEEYWNDQ</sequence>
<dbReference type="AlphaFoldDB" id="A0A9P6RDV7"/>
<dbReference type="Pfam" id="PF00724">
    <property type="entry name" value="Oxidored_FMN"/>
    <property type="match status" value="2"/>
</dbReference>
<evidence type="ECO:0000259" key="1">
    <source>
        <dbReference type="Pfam" id="PF00724"/>
    </source>
</evidence>
<dbReference type="PANTHER" id="PTHR43303:SF2">
    <property type="entry name" value="INDOLEAMINE 2,3-DIOXYGENASE PYRROLE 2,3-DIOXYGENASE (AFU_ORTHOLOGUE AFUA_5G01450"/>
    <property type="match status" value="1"/>
</dbReference>
<feature type="domain" description="NADH:flavin oxidoreductase/NADH oxidase N-terminal" evidence="1">
    <location>
        <begin position="101"/>
        <end position="159"/>
    </location>
</feature>
<protein>
    <recommendedName>
        <fullName evidence="1">NADH:flavin oxidoreductase/NADH oxidase N-terminal domain-containing protein</fullName>
    </recommendedName>
</protein>
<accession>A0A9P6RDV7</accession>
<dbReference type="InterPro" id="IPR044152">
    <property type="entry name" value="YqjM-like"/>
</dbReference>